<organism evidence="6 7">
    <name type="scientific">Candidatus Caccosoma faecigallinarum</name>
    <dbReference type="NCBI Taxonomy" id="2840720"/>
    <lineage>
        <taxon>Bacteria</taxon>
        <taxon>Bacillati</taxon>
        <taxon>Bacillota</taxon>
        <taxon>Bacillota incertae sedis</taxon>
        <taxon>Candidatus Caccosoma</taxon>
    </lineage>
</organism>
<proteinExistence type="inferred from homology"/>
<keyword evidence="3 4" id="KW-0119">Carbohydrate metabolism</keyword>
<reference evidence="6" key="1">
    <citation type="submission" date="2020-10" db="EMBL/GenBank/DDBJ databases">
        <authorList>
            <person name="Gilroy R."/>
        </authorList>
    </citation>
    <scope>NUCLEOTIDE SEQUENCE</scope>
    <source>
        <strain evidence="6">14508</strain>
    </source>
</reference>
<comment type="pathway">
    <text evidence="4">Amino-sugar metabolism; N-acetylneuraminate degradation; D-fructose 6-phosphate from N-acetylneuraminate: step 5/5.</text>
</comment>
<evidence type="ECO:0000256" key="2">
    <source>
        <dbReference type="ARBA" id="ARBA00022801"/>
    </source>
</evidence>
<dbReference type="PANTHER" id="PTHR11280:SF5">
    <property type="entry name" value="GLUCOSAMINE-6-PHOSPHATE ISOMERASE"/>
    <property type="match status" value="1"/>
</dbReference>
<dbReference type="NCBIfam" id="TIGR00502">
    <property type="entry name" value="nagB"/>
    <property type="match status" value="1"/>
</dbReference>
<dbReference type="EC" id="3.5.99.6" evidence="4"/>
<dbReference type="GO" id="GO:0005975">
    <property type="term" value="P:carbohydrate metabolic process"/>
    <property type="evidence" value="ECO:0007669"/>
    <property type="project" value="InterPro"/>
</dbReference>
<dbReference type="InterPro" id="IPR037171">
    <property type="entry name" value="NagB/RpiA_transferase-like"/>
</dbReference>
<gene>
    <name evidence="4 6" type="primary">nagB</name>
    <name evidence="6" type="ORF">IAD04_06165</name>
</gene>
<evidence type="ECO:0000259" key="5">
    <source>
        <dbReference type="Pfam" id="PF01182"/>
    </source>
</evidence>
<dbReference type="InterPro" id="IPR018321">
    <property type="entry name" value="Glucosamine6P_isomerase_CS"/>
</dbReference>
<dbReference type="AlphaFoldDB" id="A0A9D1KAP1"/>
<keyword evidence="2 4" id="KW-0378">Hydrolase</keyword>
<feature type="active site" description="For ring-opening step" evidence="4">
    <location>
        <position position="139"/>
    </location>
</feature>
<feature type="domain" description="Glucosamine/galactosamine-6-phosphate isomerase" evidence="5">
    <location>
        <begin position="9"/>
        <end position="222"/>
    </location>
</feature>
<accession>A0A9D1KAP1</accession>
<feature type="active site" description="Proton acceptor; for ring-opening step" evidence="4">
    <location>
        <position position="134"/>
    </location>
</feature>
<dbReference type="Proteomes" id="UP000886893">
    <property type="component" value="Unassembled WGS sequence"/>
</dbReference>
<feature type="active site" description="Proton acceptor; for enolization step" evidence="4">
    <location>
        <position position="66"/>
    </location>
</feature>
<evidence type="ECO:0000313" key="6">
    <source>
        <dbReference type="EMBL" id="HIT17934.1"/>
    </source>
</evidence>
<comment type="catalytic activity">
    <reaction evidence="1 4">
        <text>alpha-D-glucosamine 6-phosphate + H2O = beta-D-fructose 6-phosphate + NH4(+)</text>
        <dbReference type="Rhea" id="RHEA:12172"/>
        <dbReference type="ChEBI" id="CHEBI:15377"/>
        <dbReference type="ChEBI" id="CHEBI:28938"/>
        <dbReference type="ChEBI" id="CHEBI:57634"/>
        <dbReference type="ChEBI" id="CHEBI:75989"/>
        <dbReference type="EC" id="3.5.99.6"/>
    </reaction>
</comment>
<dbReference type="Pfam" id="PF01182">
    <property type="entry name" value="Glucosamine_iso"/>
    <property type="match status" value="1"/>
</dbReference>
<dbReference type="GO" id="GO:0006046">
    <property type="term" value="P:N-acetylglucosamine catabolic process"/>
    <property type="evidence" value="ECO:0007669"/>
    <property type="project" value="UniProtKB-UniRule"/>
</dbReference>
<dbReference type="FunFam" id="3.40.50.1360:FF:000003">
    <property type="entry name" value="Glucosamine-6-phosphate deaminase"/>
    <property type="match status" value="1"/>
</dbReference>
<name>A0A9D1KAP1_9FIRM</name>
<dbReference type="HAMAP" id="MF_01241">
    <property type="entry name" value="GlcN6P_deamin"/>
    <property type="match status" value="1"/>
</dbReference>
<dbReference type="GO" id="GO:0042802">
    <property type="term" value="F:identical protein binding"/>
    <property type="evidence" value="ECO:0007669"/>
    <property type="project" value="TreeGrafter"/>
</dbReference>
<evidence type="ECO:0000256" key="3">
    <source>
        <dbReference type="ARBA" id="ARBA00023277"/>
    </source>
</evidence>
<dbReference type="GO" id="GO:0005737">
    <property type="term" value="C:cytoplasm"/>
    <property type="evidence" value="ECO:0007669"/>
    <property type="project" value="TreeGrafter"/>
</dbReference>
<comment type="function">
    <text evidence="4">Catalyzes the reversible isomerization-deamination of glucosamine 6-phosphate (GlcN6P) to form fructose 6-phosphate (Fru6P) and ammonium ion.</text>
</comment>
<dbReference type="CDD" id="cd01399">
    <property type="entry name" value="GlcN6P_deaminase"/>
    <property type="match status" value="1"/>
</dbReference>
<dbReference type="GO" id="GO:0004342">
    <property type="term" value="F:glucosamine-6-phosphate deaminase activity"/>
    <property type="evidence" value="ECO:0007669"/>
    <property type="project" value="UniProtKB-UniRule"/>
</dbReference>
<dbReference type="PROSITE" id="PS01161">
    <property type="entry name" value="GLC_GALNAC_ISOMERASE"/>
    <property type="match status" value="1"/>
</dbReference>
<sequence length="240" mass="26273">MEIKVMSSKQIDEEIANLFIHTIQNKPNCVLGLATGSSPLGVYQRLVQACKDHQVSFKKVTTFNLDEYVGLSGDHPQSYRYFMNHNLFDHIDIDKKNTHVPSGLNTDEAASYDVMIEKAGGIDLQILGIGSNGHIAFNEPGTPLHSYTHVVELKESTRKDNARFFNSMDEVPTHAVSMGLASILKAKKIVLIATGQNKAKAIQALVEGDVTTSLPASVLKNHPDATIYVDEAAASLLKKQ</sequence>
<evidence type="ECO:0000256" key="4">
    <source>
        <dbReference type="HAMAP-Rule" id="MF_01241"/>
    </source>
</evidence>
<dbReference type="EMBL" id="DVKI01000193">
    <property type="protein sequence ID" value="HIT17934.1"/>
    <property type="molecule type" value="Genomic_DNA"/>
</dbReference>
<dbReference type="Gene3D" id="3.40.50.1360">
    <property type="match status" value="1"/>
</dbReference>
<reference evidence="6" key="2">
    <citation type="journal article" date="2021" name="PeerJ">
        <title>Extensive microbial diversity within the chicken gut microbiome revealed by metagenomics and culture.</title>
        <authorList>
            <person name="Gilroy R."/>
            <person name="Ravi A."/>
            <person name="Getino M."/>
            <person name="Pursley I."/>
            <person name="Horton D.L."/>
            <person name="Alikhan N.F."/>
            <person name="Baker D."/>
            <person name="Gharbi K."/>
            <person name="Hall N."/>
            <person name="Watson M."/>
            <person name="Adriaenssens E.M."/>
            <person name="Foster-Nyarko E."/>
            <person name="Jarju S."/>
            <person name="Secka A."/>
            <person name="Antonio M."/>
            <person name="Oren A."/>
            <person name="Chaudhuri R.R."/>
            <person name="La Ragione R."/>
            <person name="Hildebrand F."/>
            <person name="Pallen M.J."/>
        </authorList>
    </citation>
    <scope>NUCLEOTIDE SEQUENCE</scope>
    <source>
        <strain evidence="6">14508</strain>
    </source>
</reference>
<comment type="caution">
    <text evidence="4">Lacks conserved residue(s) required for the propagation of feature annotation.</text>
</comment>
<evidence type="ECO:0000256" key="1">
    <source>
        <dbReference type="ARBA" id="ARBA00000644"/>
    </source>
</evidence>
<comment type="caution">
    <text evidence="6">The sequence shown here is derived from an EMBL/GenBank/DDBJ whole genome shotgun (WGS) entry which is preliminary data.</text>
</comment>
<evidence type="ECO:0000313" key="7">
    <source>
        <dbReference type="Proteomes" id="UP000886893"/>
    </source>
</evidence>
<dbReference type="InterPro" id="IPR006148">
    <property type="entry name" value="Glc/Gal-6P_isomerase"/>
</dbReference>
<feature type="active site" description="For ring-opening step" evidence="4">
    <location>
        <position position="132"/>
    </location>
</feature>
<dbReference type="SUPFAM" id="SSF100950">
    <property type="entry name" value="NagB/RpiA/CoA transferase-like"/>
    <property type="match status" value="1"/>
</dbReference>
<dbReference type="GO" id="GO:0006043">
    <property type="term" value="P:glucosamine catabolic process"/>
    <property type="evidence" value="ECO:0007669"/>
    <property type="project" value="TreeGrafter"/>
</dbReference>
<dbReference type="PANTHER" id="PTHR11280">
    <property type="entry name" value="GLUCOSAMINE-6-PHOSPHATE ISOMERASE"/>
    <property type="match status" value="1"/>
</dbReference>
<protein>
    <recommendedName>
        <fullName evidence="4">Glucosamine-6-phosphate deaminase</fullName>
        <ecNumber evidence="4">3.5.99.6</ecNumber>
    </recommendedName>
    <alternativeName>
        <fullName evidence="4">GlcN6P deaminase</fullName>
        <shortName evidence="4">GNPDA</shortName>
    </alternativeName>
    <alternativeName>
        <fullName evidence="4">Glucosamine-6-phosphate isomerase</fullName>
    </alternativeName>
</protein>
<dbReference type="InterPro" id="IPR004547">
    <property type="entry name" value="Glucosamine6P_isomerase"/>
</dbReference>
<comment type="similarity">
    <text evidence="4">Belongs to the glucosamine/galactosamine-6-phosphate isomerase family. NagB subfamily.</text>
</comment>
<dbReference type="GO" id="GO:0019262">
    <property type="term" value="P:N-acetylneuraminate catabolic process"/>
    <property type="evidence" value="ECO:0007669"/>
    <property type="project" value="UniProtKB-UniRule"/>
</dbReference>